<dbReference type="AlphaFoldDB" id="A0A1T4WZ78"/>
<accession>A0A1T4WZ78</accession>
<feature type="domain" description="DUF3825" evidence="1">
    <location>
        <begin position="141"/>
        <end position="366"/>
    </location>
</feature>
<reference evidence="2 3" key="1">
    <citation type="submission" date="2017-02" db="EMBL/GenBank/DDBJ databases">
        <authorList>
            <person name="Peterson S.W."/>
        </authorList>
    </citation>
    <scope>NUCLEOTIDE SEQUENCE [LARGE SCALE GENOMIC DNA]</scope>
    <source>
        <strain evidence="2 3">DSM 18034</strain>
    </source>
</reference>
<evidence type="ECO:0000259" key="1">
    <source>
        <dbReference type="Pfam" id="PF12873"/>
    </source>
</evidence>
<name>A0A1T4WZ78_9BACT</name>
<evidence type="ECO:0000313" key="3">
    <source>
        <dbReference type="Proteomes" id="UP000189733"/>
    </source>
</evidence>
<gene>
    <name evidence="2" type="ORF">SAMN02745702_02806</name>
</gene>
<dbReference type="InterPro" id="IPR024437">
    <property type="entry name" value="DUF3825"/>
</dbReference>
<proteinExistence type="predicted"/>
<organism evidence="2 3">
    <name type="scientific">Desulfobaculum bizertense DSM 18034</name>
    <dbReference type="NCBI Taxonomy" id="1121442"/>
    <lineage>
        <taxon>Bacteria</taxon>
        <taxon>Pseudomonadati</taxon>
        <taxon>Thermodesulfobacteriota</taxon>
        <taxon>Desulfovibrionia</taxon>
        <taxon>Desulfovibrionales</taxon>
        <taxon>Desulfovibrionaceae</taxon>
        <taxon>Desulfobaculum</taxon>
    </lineage>
</organism>
<dbReference type="RefSeq" id="WP_078686072.1">
    <property type="nucleotide sequence ID" value="NZ_FUYA01000012.1"/>
</dbReference>
<dbReference type="Proteomes" id="UP000189733">
    <property type="component" value="Unassembled WGS sequence"/>
</dbReference>
<dbReference type="OrthoDB" id="5493836at2"/>
<dbReference type="Pfam" id="PF12873">
    <property type="entry name" value="DUF3825"/>
    <property type="match status" value="1"/>
</dbReference>
<evidence type="ECO:0000313" key="2">
    <source>
        <dbReference type="EMBL" id="SKA82467.1"/>
    </source>
</evidence>
<protein>
    <recommendedName>
        <fullName evidence="1">DUF3825 domain-containing protein</fullName>
    </recommendedName>
</protein>
<sequence length="378" mass="44585">MKYCDSLMDFAYLGRIESKRLFFKNLAYLKDWRFEGEDPFYSPRNFINFLDSAYYKALHSNSLLISPDRTEAAFKLPMIPTSYGQVWAHFILNTGGGEQEFFLNRLIECDKPYFGHVSRQQRSLMYEYAYFTDRNTWWQDLADKAEPEPWDYVAYPDQKGMLKSYLMYTFERLVHERKIVWSSNAGRISAFNTGLLSRDYQQPIYGVFERTNRQPMFKGWFQDGHPILSPLPYSPLMADYTEDLKEFSMDTSKDFKINAHHIFEDNQHRIIDIFPGGAATIPLNVMIEGTISYLKRRIERNPRFPIPQLYHNKVQYLLPFQMNREMPPQMVLIFDDDGNSYTARTCITLDMAYANARLLMSQQDSWLDPNPLEALEIV</sequence>
<keyword evidence="3" id="KW-1185">Reference proteome</keyword>
<dbReference type="STRING" id="1121442.SAMN02745702_02806"/>
<dbReference type="EMBL" id="FUYA01000012">
    <property type="protein sequence ID" value="SKA82467.1"/>
    <property type="molecule type" value="Genomic_DNA"/>
</dbReference>